<dbReference type="PANTHER" id="PTHR42977">
    <property type="entry name" value="HYDROLASE-RELATED"/>
    <property type="match status" value="1"/>
</dbReference>
<dbReference type="InterPro" id="IPR000073">
    <property type="entry name" value="AB_hydrolase_1"/>
</dbReference>
<evidence type="ECO:0000256" key="1">
    <source>
        <dbReference type="SAM" id="MobiDB-lite"/>
    </source>
</evidence>
<evidence type="ECO:0000313" key="4">
    <source>
        <dbReference type="Proteomes" id="UP000007953"/>
    </source>
</evidence>
<feature type="region of interest" description="Disordered" evidence="1">
    <location>
        <begin position="1"/>
        <end position="117"/>
    </location>
</feature>
<dbReference type="EMBL" id="CP002820">
    <property type="protein sequence ID" value="AEG71028.1"/>
    <property type="molecule type" value="Genomic_DNA"/>
</dbReference>
<dbReference type="PATRIC" id="fig|1031711.3.peg.3639"/>
<evidence type="ECO:0000259" key="2">
    <source>
        <dbReference type="Pfam" id="PF00561"/>
    </source>
</evidence>
<dbReference type="Pfam" id="PF00561">
    <property type="entry name" value="Abhydrolase_1"/>
    <property type="match status" value="1"/>
</dbReference>
<feature type="compositionally biased region" description="Low complexity" evidence="1">
    <location>
        <begin position="13"/>
        <end position="26"/>
    </location>
</feature>
<organism evidence="3 4">
    <name type="scientific">Ralstonia solanacearum (strain Po82)</name>
    <dbReference type="NCBI Taxonomy" id="1031711"/>
    <lineage>
        <taxon>Bacteria</taxon>
        <taxon>Pseudomonadati</taxon>
        <taxon>Pseudomonadota</taxon>
        <taxon>Betaproteobacteria</taxon>
        <taxon>Burkholderiales</taxon>
        <taxon>Burkholderiaceae</taxon>
        <taxon>Ralstonia</taxon>
        <taxon>Ralstonia solanacearum species complex</taxon>
    </lineage>
</organism>
<feature type="compositionally biased region" description="Polar residues" evidence="1">
    <location>
        <begin position="223"/>
        <end position="234"/>
    </location>
</feature>
<dbReference type="AlphaFoldDB" id="F6G7M5"/>
<dbReference type="GO" id="GO:0004301">
    <property type="term" value="F:epoxide hydrolase activity"/>
    <property type="evidence" value="ECO:0007669"/>
    <property type="project" value="TreeGrafter"/>
</dbReference>
<feature type="compositionally biased region" description="Low complexity" evidence="1">
    <location>
        <begin position="83"/>
        <end position="95"/>
    </location>
</feature>
<gene>
    <name evidence="3" type="primary">pcaD2</name>
    <name evidence="3" type="ordered locus">RSPO_m00387</name>
</gene>
<geneLocation type="plasmid" evidence="4"/>
<feature type="region of interest" description="Disordered" evidence="1">
    <location>
        <begin position="166"/>
        <end position="185"/>
    </location>
</feature>
<sequence length="762" mass="82880">MKINISRTRRTAAESSSNSQAQRSESPVPSGHVPRTARETPLGALPRRHQSRESVAEAANRPSVRIGSATTATRSGTNAGNTSPARARGRPSSSPVNPSAGAGGTSAGSLGRRGQGFTETYSPMERAALHRFTYDQQRIATQQTEQTRQRVRELNEFMASVRVASSQESTGTHNPTDHNALGIPTADQQRIATRQRVQELKEFMAFVNAIASSHGPGHEFRGTSESTGRNTLNTPIGAGDRRDIARGLANRQRMQESLDRMYFARTNESSRVPGGEPTGPSESTGSNTLDTPAGDHQDIEQGLANRQHLQELRDLVHLARENDPSGMPSLAVLTDALGMLTGMHDTTDLRDEAGTNAFYVIEHLRDMGVLPSYQLASPVQQAARGGAQRPGEVGAQLVGLGNCGFAGVSDSNPFIVIACGAGGTSAGPRLVRLVGLTIGAVAHAVEKDVDDRPLRPDAASFIGSPNMNTSSSAPVRTSTTYVTVDVDGLPIFYRDAGPRAAPVILLLHGFPSSSRMYEPLIQRLSSRFRLIAPDLPGFGHSGAPAPKPFRYTFDHLAEVIVGFVKQLGLQRYTLFVQDYGGPVGFRVAQALPERIAGLIVQNAVAHEEGLGPLWETRRAFWRDRATHEAALRANFFSFEATRLRHVGKSPHPERYDPDLWTDELAFLARPGQQEIQADLFHDYQTNVASYPEWQAWLRKHTPPTLVVWGRYDPSFEVAAAHAYARDVPNAEIHLVDAGHFALDEAAEEIAQLTCSFMERRVD</sequence>
<feature type="compositionally biased region" description="Polar residues" evidence="1">
    <location>
        <begin position="68"/>
        <end position="82"/>
    </location>
</feature>
<name>F6G7M5_RALS8</name>
<evidence type="ECO:0000313" key="3">
    <source>
        <dbReference type="EMBL" id="AEG71028.1"/>
    </source>
</evidence>
<feature type="domain" description="AB hydrolase-1" evidence="2">
    <location>
        <begin position="502"/>
        <end position="745"/>
    </location>
</feature>
<dbReference type="InterPro" id="IPR029058">
    <property type="entry name" value="AB_hydrolase_fold"/>
</dbReference>
<dbReference type="PANTHER" id="PTHR42977:SF1">
    <property type="entry name" value="BLR6576 PROTEIN"/>
    <property type="match status" value="1"/>
</dbReference>
<dbReference type="InterPro" id="IPR051340">
    <property type="entry name" value="Haloalkane_dehalogenase"/>
</dbReference>
<dbReference type="Gene3D" id="3.40.50.1820">
    <property type="entry name" value="alpha/beta hydrolase"/>
    <property type="match status" value="1"/>
</dbReference>
<dbReference type="HOGENOM" id="CLU_365962_0_0_4"/>
<feature type="region of interest" description="Disordered" evidence="1">
    <location>
        <begin position="214"/>
        <end position="240"/>
    </location>
</feature>
<feature type="compositionally biased region" description="Gly residues" evidence="1">
    <location>
        <begin position="101"/>
        <end position="114"/>
    </location>
</feature>
<reference evidence="3 4" key="1">
    <citation type="journal article" date="2011" name="J. Bacteriol.">
        <title>Complete genome sequence of the plant pathogen Ralstonia solanacearum strain Po82.</title>
        <authorList>
            <person name="Xu J."/>
            <person name="Zheng H.J."/>
            <person name="Liu L."/>
            <person name="Pan Z.C."/>
            <person name="Prior P."/>
            <person name="Tang B."/>
            <person name="Xu J.S."/>
            <person name="Zhang H."/>
            <person name="Tian Q."/>
            <person name="Zhang L.Q."/>
            <person name="Feng J."/>
        </authorList>
    </citation>
    <scope>NUCLEOTIDE SEQUENCE [LARGE SCALE GENOMIC DNA]</scope>
    <source>
        <strain evidence="4">Po82</strain>
    </source>
</reference>
<keyword evidence="3" id="KW-0378">Hydrolase</keyword>
<dbReference type="SUPFAM" id="SSF53474">
    <property type="entry name" value="alpha/beta-Hydrolases"/>
    <property type="match status" value="1"/>
</dbReference>
<keyword evidence="3" id="KW-0614">Plasmid</keyword>
<feature type="region of interest" description="Disordered" evidence="1">
    <location>
        <begin position="266"/>
        <end position="297"/>
    </location>
</feature>
<proteinExistence type="predicted"/>
<accession>F6G7M5</accession>
<dbReference type="PRINTS" id="PR00111">
    <property type="entry name" value="ABHYDROLASE"/>
</dbReference>
<dbReference type="KEGG" id="rsn:RSPO_m00387"/>
<feature type="compositionally biased region" description="Polar residues" evidence="1">
    <location>
        <begin position="280"/>
        <end position="290"/>
    </location>
</feature>
<dbReference type="Proteomes" id="UP000007953">
    <property type="component" value="Plasmid megaplasmid"/>
</dbReference>
<protein>
    <submittedName>
        <fullName evidence="3">B-ketoadipate enol-lactone hydrolase protein</fullName>
    </submittedName>
</protein>